<reference evidence="2" key="1">
    <citation type="submission" date="2022-09" db="EMBL/GenBank/DDBJ databases">
        <title>Australian commercial rhizobial inoculants.</title>
        <authorList>
            <person name="Kohlmeier M.G."/>
            <person name="O'Hara G.W."/>
            <person name="Colombi E."/>
            <person name="Ramsay J.P."/>
            <person name="Terpolilli J."/>
        </authorList>
    </citation>
    <scope>NUCLEOTIDE SEQUENCE</scope>
    <source>
        <strain evidence="2">WSM1592</strain>
        <plasmid evidence="2">pWSM1592_3</plasmid>
    </source>
</reference>
<feature type="domain" description="Helicase C-terminal" evidence="1">
    <location>
        <begin position="2"/>
        <end position="100"/>
    </location>
</feature>
<evidence type="ECO:0000259" key="1">
    <source>
        <dbReference type="Pfam" id="PF00271"/>
    </source>
</evidence>
<sequence>MIELLTKKHPKEKVLVFSQFADTVRYLERRLKGAGVNAMAAVSGDTSDPTSFAWRFSPGSNNKRDKIKIAEELRVLIATDVLSEGQNLQDGAILVNYDLP</sequence>
<dbReference type="Pfam" id="PF00271">
    <property type="entry name" value="Helicase_C"/>
    <property type="match status" value="1"/>
</dbReference>
<keyword evidence="2" id="KW-0614">Plasmid</keyword>
<keyword evidence="2" id="KW-0067">ATP-binding</keyword>
<dbReference type="EMBL" id="CP104146">
    <property type="protein sequence ID" value="UWU19615.1"/>
    <property type="molecule type" value="Genomic_DNA"/>
</dbReference>
<gene>
    <name evidence="2" type="ORF">N2599_37270</name>
</gene>
<protein>
    <submittedName>
        <fullName evidence="2">Helicase-related protein</fullName>
    </submittedName>
</protein>
<keyword evidence="2" id="KW-0378">Hydrolase</keyword>
<dbReference type="Proteomes" id="UP001060123">
    <property type="component" value="Plasmid pWSM1592_3"/>
</dbReference>
<keyword evidence="3" id="KW-1185">Reference proteome</keyword>
<dbReference type="GO" id="GO:0004386">
    <property type="term" value="F:helicase activity"/>
    <property type="evidence" value="ECO:0007669"/>
    <property type="project" value="UniProtKB-KW"/>
</dbReference>
<dbReference type="Gene3D" id="3.40.50.300">
    <property type="entry name" value="P-loop containing nucleotide triphosphate hydrolases"/>
    <property type="match status" value="1"/>
</dbReference>
<dbReference type="SUPFAM" id="SSF52540">
    <property type="entry name" value="P-loop containing nucleoside triphosphate hydrolases"/>
    <property type="match status" value="1"/>
</dbReference>
<proteinExistence type="predicted"/>
<name>A0ABY5XYN1_RHISU</name>
<keyword evidence="2" id="KW-0347">Helicase</keyword>
<evidence type="ECO:0000313" key="2">
    <source>
        <dbReference type="EMBL" id="UWU19615.1"/>
    </source>
</evidence>
<accession>A0ABY5XYN1</accession>
<evidence type="ECO:0000313" key="3">
    <source>
        <dbReference type="Proteomes" id="UP001060123"/>
    </source>
</evidence>
<dbReference type="RefSeq" id="WP_260308687.1">
    <property type="nucleotide sequence ID" value="NZ_CP104146.1"/>
</dbReference>
<organism evidence="2 3">
    <name type="scientific">Rhizobium sullae</name>
    <name type="common">Rhizobium hedysari</name>
    <dbReference type="NCBI Taxonomy" id="50338"/>
    <lineage>
        <taxon>Bacteria</taxon>
        <taxon>Pseudomonadati</taxon>
        <taxon>Pseudomonadota</taxon>
        <taxon>Alphaproteobacteria</taxon>
        <taxon>Hyphomicrobiales</taxon>
        <taxon>Rhizobiaceae</taxon>
        <taxon>Rhizobium/Agrobacterium group</taxon>
        <taxon>Rhizobium</taxon>
    </lineage>
</organism>
<geneLocation type="plasmid" evidence="2 3">
    <name>pWSM1592_3</name>
</geneLocation>
<dbReference type="InterPro" id="IPR027417">
    <property type="entry name" value="P-loop_NTPase"/>
</dbReference>
<dbReference type="InterPro" id="IPR001650">
    <property type="entry name" value="Helicase_C-like"/>
</dbReference>
<keyword evidence="2" id="KW-0547">Nucleotide-binding</keyword>